<reference evidence="2 3" key="1">
    <citation type="submission" date="2018-04" db="EMBL/GenBank/DDBJ databases">
        <title>Genomic Encyclopedia of Archaeal and Bacterial Type Strains, Phase II (KMG-II): from individual species to whole genera.</title>
        <authorList>
            <person name="Goeker M."/>
        </authorList>
    </citation>
    <scope>NUCLEOTIDE SEQUENCE [LARGE SCALE GENOMIC DNA]</scope>
    <source>
        <strain evidence="2 3">DSM 21823</strain>
    </source>
</reference>
<dbReference type="InterPro" id="IPR007791">
    <property type="entry name" value="DjlA_N"/>
</dbReference>
<dbReference type="InterPro" id="IPR029024">
    <property type="entry name" value="TerB-like"/>
</dbReference>
<dbReference type="OrthoDB" id="5402150at2"/>
<dbReference type="RefSeq" id="WP_108129734.1">
    <property type="nucleotide sequence ID" value="NZ_QBKP01000011.1"/>
</dbReference>
<gene>
    <name evidence="2" type="ORF">C8N34_111113</name>
</gene>
<dbReference type="Pfam" id="PF05099">
    <property type="entry name" value="TerB"/>
    <property type="match status" value="1"/>
</dbReference>
<proteinExistence type="predicted"/>
<evidence type="ECO:0000313" key="2">
    <source>
        <dbReference type="EMBL" id="PTX47957.1"/>
    </source>
</evidence>
<dbReference type="Proteomes" id="UP000244224">
    <property type="component" value="Unassembled WGS sequence"/>
</dbReference>
<evidence type="ECO:0000259" key="1">
    <source>
        <dbReference type="Pfam" id="PF05099"/>
    </source>
</evidence>
<evidence type="ECO:0000313" key="3">
    <source>
        <dbReference type="Proteomes" id="UP000244224"/>
    </source>
</evidence>
<dbReference type="EMBL" id="QBKP01000011">
    <property type="protein sequence ID" value="PTX47957.1"/>
    <property type="molecule type" value="Genomic_DNA"/>
</dbReference>
<accession>A0A2T6AVX4</accession>
<sequence length="146" mass="15619">MFEKLLRCLTVPAPARLGADEAKLALAALLVRVARADGVYDPAEQSRIDAVLTRVHGMSPFAAAALRAEAEALEASAPDTVRFTRALKEAVPLESRAALVEGLWTVALADGQRSDDEDQMLRLIANLLGLTDVESAQARQRAEAAQ</sequence>
<comment type="caution">
    <text evidence="2">The sequence shown here is derived from an EMBL/GenBank/DDBJ whole genome shotgun (WGS) entry which is preliminary data.</text>
</comment>
<feature type="domain" description="Co-chaperone DjlA N-terminal" evidence="1">
    <location>
        <begin position="24"/>
        <end position="140"/>
    </location>
</feature>
<organism evidence="2 3">
    <name type="scientific">Gemmobacter caeni</name>
    <dbReference type="NCBI Taxonomy" id="589035"/>
    <lineage>
        <taxon>Bacteria</taxon>
        <taxon>Pseudomonadati</taxon>
        <taxon>Pseudomonadota</taxon>
        <taxon>Alphaproteobacteria</taxon>
        <taxon>Rhodobacterales</taxon>
        <taxon>Paracoccaceae</taxon>
        <taxon>Gemmobacter</taxon>
    </lineage>
</organism>
<dbReference type="SUPFAM" id="SSF158682">
    <property type="entry name" value="TerB-like"/>
    <property type="match status" value="1"/>
</dbReference>
<protein>
    <submittedName>
        <fullName evidence="2">Putative tellurite resistance protein B-like protein</fullName>
    </submittedName>
</protein>
<name>A0A2T6AVX4_9RHOB</name>
<keyword evidence="3" id="KW-1185">Reference proteome</keyword>
<dbReference type="Gene3D" id="1.10.3680.10">
    <property type="entry name" value="TerB-like"/>
    <property type="match status" value="1"/>
</dbReference>
<dbReference type="AlphaFoldDB" id="A0A2T6AVX4"/>
<dbReference type="CDD" id="cd07313">
    <property type="entry name" value="terB_like_2"/>
    <property type="match status" value="1"/>
</dbReference>